<organism evidence="1 2">
    <name type="scientific">Leptospira weilii serovar Ranarum str. ICFT</name>
    <dbReference type="NCBI Taxonomy" id="1218598"/>
    <lineage>
        <taxon>Bacteria</taxon>
        <taxon>Pseudomonadati</taxon>
        <taxon>Spirochaetota</taxon>
        <taxon>Spirochaetia</taxon>
        <taxon>Leptospirales</taxon>
        <taxon>Leptospiraceae</taxon>
        <taxon>Leptospira</taxon>
    </lineage>
</organism>
<dbReference type="STRING" id="1218598.LEP1GSC060_2278"/>
<protein>
    <submittedName>
        <fullName evidence="1">Uncharacterized protein</fullName>
    </submittedName>
</protein>
<dbReference type="Proteomes" id="UP000012313">
    <property type="component" value="Unassembled WGS sequence"/>
</dbReference>
<gene>
    <name evidence="1" type="ORF">LEP1GSC060_2278</name>
</gene>
<evidence type="ECO:0000313" key="1">
    <source>
        <dbReference type="EMBL" id="EMY76029.1"/>
    </source>
</evidence>
<sequence>MFLPPKKRFSVKPFIFSILSPERISLLKKFSDANPVVRFRIELKRKSIP</sequence>
<proteinExistence type="predicted"/>
<dbReference type="EMBL" id="AOHC02000056">
    <property type="protein sequence ID" value="EMY76029.1"/>
    <property type="molecule type" value="Genomic_DNA"/>
</dbReference>
<evidence type="ECO:0000313" key="2">
    <source>
        <dbReference type="Proteomes" id="UP000012313"/>
    </source>
</evidence>
<comment type="caution">
    <text evidence="1">The sequence shown here is derived from an EMBL/GenBank/DDBJ whole genome shotgun (WGS) entry which is preliminary data.</text>
</comment>
<accession>N1WFX7</accession>
<name>N1WFX7_9LEPT</name>
<dbReference type="AlphaFoldDB" id="N1WFX7"/>
<reference evidence="1" key="1">
    <citation type="submission" date="2013-03" db="EMBL/GenBank/DDBJ databases">
        <authorList>
            <person name="Harkins D.M."/>
            <person name="Durkin A.S."/>
            <person name="Brinkac L.M."/>
            <person name="Haft D.H."/>
            <person name="Selengut J.D."/>
            <person name="Sanka R."/>
            <person name="DePew J."/>
            <person name="Purushe J."/>
            <person name="Hartskeerl R.A."/>
            <person name="Ahmed A."/>
            <person name="van der Linden H."/>
            <person name="Goris M.G.A."/>
            <person name="Vinetz J.M."/>
            <person name="Sutton G.G."/>
            <person name="Nierman W.C."/>
            <person name="Fouts D.E."/>
        </authorList>
    </citation>
    <scope>NUCLEOTIDE SEQUENCE [LARGE SCALE GENOMIC DNA]</scope>
    <source>
        <strain evidence="1">ICFT</strain>
    </source>
</reference>
<keyword evidence="2" id="KW-1185">Reference proteome</keyword>